<gene>
    <name evidence="1" type="ORF">Atai01_59340</name>
</gene>
<dbReference type="Proteomes" id="UP001165136">
    <property type="component" value="Unassembled WGS sequence"/>
</dbReference>
<protein>
    <recommendedName>
        <fullName evidence="3">Ketopantoate reductase N-terminal domain-containing protein</fullName>
    </recommendedName>
</protein>
<sequence length="303" mass="32823">MIRISGYSDGVRVLIVGRGPVAQVLATSLAAEHDLTVAVRRRTADHLLLQTARLRFGRPSALPQTRRVGAVAIDDDSRHWDVVISTAPLGEPSVQALLAGPSSVIASVTQVPSEVDVLRELAGARPWGLIVPEFLAEKGEQVAWWCPGRHRFTTAGPAREMLRSLPASAKLARTTTLSKPLRSAATMMPIVAVWQLCGFDTSPTRSQVQRMAAVAAEANAAVAAEFREAPPKPLPARTIRALLAMLPQLAPMNLPRYLSAHFGSHTPQTVQMLDDWIRLGQENKLPVSELDSLRVELTRNGGQ</sequence>
<proteinExistence type="predicted"/>
<reference evidence="1" key="1">
    <citation type="submission" date="2023-03" db="EMBL/GenBank/DDBJ databases">
        <title>Amycolatopsis taiwanensis NBRC 103393.</title>
        <authorList>
            <person name="Ichikawa N."/>
            <person name="Sato H."/>
            <person name="Tonouchi N."/>
        </authorList>
    </citation>
    <scope>NUCLEOTIDE SEQUENCE</scope>
    <source>
        <strain evidence="1">NBRC 103393</strain>
    </source>
</reference>
<name>A0A9W6R6P5_9PSEU</name>
<evidence type="ECO:0000313" key="2">
    <source>
        <dbReference type="Proteomes" id="UP001165136"/>
    </source>
</evidence>
<accession>A0A9W6R6P5</accession>
<dbReference type="InterPro" id="IPR036291">
    <property type="entry name" value="NAD(P)-bd_dom_sf"/>
</dbReference>
<keyword evidence="2" id="KW-1185">Reference proteome</keyword>
<evidence type="ECO:0008006" key="3">
    <source>
        <dbReference type="Google" id="ProtNLM"/>
    </source>
</evidence>
<dbReference type="SUPFAM" id="SSF51735">
    <property type="entry name" value="NAD(P)-binding Rossmann-fold domains"/>
    <property type="match status" value="1"/>
</dbReference>
<organism evidence="1 2">
    <name type="scientific">Amycolatopsis taiwanensis</name>
    <dbReference type="NCBI Taxonomy" id="342230"/>
    <lineage>
        <taxon>Bacteria</taxon>
        <taxon>Bacillati</taxon>
        <taxon>Actinomycetota</taxon>
        <taxon>Actinomycetes</taxon>
        <taxon>Pseudonocardiales</taxon>
        <taxon>Pseudonocardiaceae</taxon>
        <taxon>Amycolatopsis</taxon>
    </lineage>
</organism>
<comment type="caution">
    <text evidence="1">The sequence shown here is derived from an EMBL/GenBank/DDBJ whole genome shotgun (WGS) entry which is preliminary data.</text>
</comment>
<dbReference type="EMBL" id="BSTI01000015">
    <property type="protein sequence ID" value="GLY69315.1"/>
    <property type="molecule type" value="Genomic_DNA"/>
</dbReference>
<dbReference type="AlphaFoldDB" id="A0A9W6R6P5"/>
<evidence type="ECO:0000313" key="1">
    <source>
        <dbReference type="EMBL" id="GLY69315.1"/>
    </source>
</evidence>